<feature type="compositionally biased region" description="Basic and acidic residues" evidence="20">
    <location>
        <begin position="399"/>
        <end position="440"/>
    </location>
</feature>
<dbReference type="Proteomes" id="UP001108280">
    <property type="component" value="Chromosome 2"/>
</dbReference>
<evidence type="ECO:0000256" key="11">
    <source>
        <dbReference type="ARBA" id="ARBA00022833"/>
    </source>
</evidence>
<name>A0A9J7GQ53_CRIGR</name>
<protein>
    <recommendedName>
        <fullName evidence="16">tRNA endonuclease ANKZF1</fullName>
    </recommendedName>
    <alternativeName>
        <fullName evidence="17">Ankyrin repeat and zinc finger domain-containing protein 1</fullName>
    </alternativeName>
</protein>
<evidence type="ECO:0000256" key="18">
    <source>
        <dbReference type="PROSITE-ProRule" id="PRU00023"/>
    </source>
</evidence>
<evidence type="ECO:0000256" key="16">
    <source>
        <dbReference type="ARBA" id="ARBA00068037"/>
    </source>
</evidence>
<keyword evidence="6" id="KW-0479">Metal-binding</keyword>
<comment type="domain">
    <text evidence="19">The VLRF1 domain mediates binding to the 60S ribosomal subunit.</text>
</comment>
<dbReference type="GO" id="GO:0036503">
    <property type="term" value="P:ERAD pathway"/>
    <property type="evidence" value="ECO:0007669"/>
    <property type="project" value="TreeGrafter"/>
</dbReference>
<keyword evidence="22" id="KW-1185">Reference proteome</keyword>
<dbReference type="RefSeq" id="XP_035315158.1">
    <property type="nucleotide sequence ID" value="XM_035459267.1"/>
</dbReference>
<dbReference type="GeneID" id="100773729"/>
<keyword evidence="9" id="KW-0863">Zinc-finger</keyword>
<keyword evidence="5 19" id="KW-0540">Nuclease</keyword>
<reference evidence="22" key="1">
    <citation type="journal article" date="2018" name="Biotechnol. Bioeng.">
        <title>A reference genome of the Chinese hamster based on a hybrid assembly strategy.</title>
        <authorList>
            <person name="Rupp O."/>
            <person name="MacDonald M.L."/>
            <person name="Li S."/>
            <person name="Dhiman H."/>
            <person name="Polson S."/>
            <person name="Griep S."/>
            <person name="Heffner K."/>
            <person name="Hernandez I."/>
            <person name="Brinkrolf K."/>
            <person name="Jadhav V."/>
            <person name="Samoudi M."/>
            <person name="Hao H."/>
            <person name="Kingham B."/>
            <person name="Goesmann A."/>
            <person name="Betenbaugh M.J."/>
            <person name="Lewis N.E."/>
            <person name="Borth N."/>
            <person name="Lee K.H."/>
        </authorList>
    </citation>
    <scope>NUCLEOTIDE SEQUENCE [LARGE SCALE GENOMIC DNA]</scope>
    <source>
        <strain evidence="22">17A/GY</strain>
    </source>
</reference>
<evidence type="ECO:0000256" key="9">
    <source>
        <dbReference type="ARBA" id="ARBA00022771"/>
    </source>
</evidence>
<dbReference type="CTD" id="55139"/>
<feature type="active site" evidence="19">
    <location>
        <position position="36"/>
    </location>
</feature>
<dbReference type="Pfam" id="PF18716">
    <property type="entry name" value="VATC"/>
    <property type="match status" value="1"/>
</dbReference>
<evidence type="ECO:0000256" key="5">
    <source>
        <dbReference type="ARBA" id="ARBA00022722"/>
    </source>
</evidence>
<dbReference type="PROSITE" id="PS50088">
    <property type="entry name" value="ANK_REPEAT"/>
    <property type="match status" value="1"/>
</dbReference>
<evidence type="ECO:0000256" key="14">
    <source>
        <dbReference type="ARBA" id="ARBA00060260"/>
    </source>
</evidence>
<feature type="compositionally biased region" description="Low complexity" evidence="20">
    <location>
        <begin position="191"/>
        <end position="202"/>
    </location>
</feature>
<dbReference type="GO" id="GO:0004519">
    <property type="term" value="F:endonuclease activity"/>
    <property type="evidence" value="ECO:0007669"/>
    <property type="project" value="UniProtKB-KW"/>
</dbReference>
<evidence type="ECO:0000256" key="17">
    <source>
        <dbReference type="ARBA" id="ARBA00075120"/>
    </source>
</evidence>
<dbReference type="Pfam" id="PF12796">
    <property type="entry name" value="Ank_2"/>
    <property type="match status" value="1"/>
</dbReference>
<reference evidence="22" key="2">
    <citation type="journal article" date="2020" name="Biotechnol. Bioeng.">
        <title>Chromosome-scale scaffolds for the Chinese hamster reference genome assembly to facilitate the study of the CHO epigenome.</title>
        <authorList>
            <person name="Hilliard W."/>
            <person name="MacDonald M."/>
            <person name="Lee K.H."/>
        </authorList>
    </citation>
    <scope>NUCLEOTIDE SEQUENCE [LARGE SCALE GENOMIC DNA]</scope>
    <source>
        <strain evidence="22">17A/GY</strain>
    </source>
</reference>
<dbReference type="InterPro" id="IPR041175">
    <property type="entry name" value="VLRF1/Vms1"/>
</dbReference>
<dbReference type="PROSITE" id="PS52044">
    <property type="entry name" value="VLRF1"/>
    <property type="match status" value="1"/>
</dbReference>
<feature type="region of interest" description="Disordered" evidence="20">
    <location>
        <begin position="395"/>
        <end position="440"/>
    </location>
</feature>
<feature type="repeat" description="ANK" evidence="18">
    <location>
        <begin position="323"/>
        <end position="355"/>
    </location>
</feature>
<dbReference type="GO" id="GO:0016787">
    <property type="term" value="F:hydrolase activity"/>
    <property type="evidence" value="ECO:0007669"/>
    <property type="project" value="UniProtKB-KW"/>
</dbReference>
<keyword evidence="3 19" id="KW-0963">Cytoplasm</keyword>
<dbReference type="GO" id="GO:0005737">
    <property type="term" value="C:cytoplasm"/>
    <property type="evidence" value="ECO:0007669"/>
    <property type="project" value="UniProtKB-SubCell"/>
</dbReference>
<dbReference type="InterPro" id="IPR036770">
    <property type="entry name" value="Ankyrin_rpt-contain_sf"/>
</dbReference>
<feature type="domain" description="VLRF1" evidence="21">
    <location>
        <begin position="1"/>
        <end position="136"/>
    </location>
</feature>
<dbReference type="PANTHER" id="PTHR16036:SF2">
    <property type="entry name" value="TRNA ENDONUCLEASE ANKZF1"/>
    <property type="match status" value="1"/>
</dbReference>
<sequence length="515" mass="58182">MAAAGHFAGAVFQGREVVTHKTFHRYTVRAKRGTAQGLQDAQGRASRSAGANLRRYNEAMLYKDVRDLLTGPTWAKALGEAETILLRAPRSGRSLFFGGQGAPLQRDDFRLWDIPLTTRRPTFGELQRVLHKLMTLQVYDDDPREMIRFHSLETQWKPEREERKKTTDKEKTKVPSDENKALLQDEELLKQGSESQEEGGSQVELELVELTLGTLDLREFEVLPKRRRRKKKKERSQDQQCGTHVTLLQQSQEDEPFSKPDQVVTTPLDSLVDESKAPGQPELWDMLLYACRAGDIEVLKLQLATGPVDPGIMSLLNAPLGSGGFTLLHAAAAAGRGLVVRLLLEAGADPTVQDSRARPPYTVAADKSTRNEFRRFMEKNLDAYDYNKARVPGPLTQEMEIRQATRKKEQKAARRQREQQQQKQREQEEQEQEEQRRFAALSDREKRALAAERRFAAQLGAPRPPVPDSAAVNAGRCWSCGVSLQGLVPFHYLDFSFCSTRCLRDHRSQAGRPSS</sequence>
<evidence type="ECO:0000256" key="2">
    <source>
        <dbReference type="ARBA" id="ARBA00009262"/>
    </source>
</evidence>
<comment type="subunit">
    <text evidence="15">Interacts (via VIM motif) with VCP.</text>
</comment>
<comment type="similarity">
    <text evidence="2 19">Belongs to the ANKZF1/VMS1 family.</text>
</comment>
<evidence type="ECO:0000256" key="7">
    <source>
        <dbReference type="ARBA" id="ARBA00022737"/>
    </source>
</evidence>
<proteinExistence type="inferred from homology"/>
<evidence type="ECO:0000256" key="19">
    <source>
        <dbReference type="PROSITE-ProRule" id="PRU01389"/>
    </source>
</evidence>
<dbReference type="Gene3D" id="1.25.40.20">
    <property type="entry name" value="Ankyrin repeat-containing domain"/>
    <property type="match status" value="1"/>
</dbReference>
<feature type="region of interest" description="Disordered" evidence="20">
    <location>
        <begin position="226"/>
        <end position="263"/>
    </location>
</feature>
<dbReference type="AlphaFoldDB" id="A0A9J7GQ53"/>
<keyword evidence="11" id="KW-0862">Zinc</keyword>
<feature type="region of interest" description="Disordered" evidence="20">
    <location>
        <begin position="158"/>
        <end position="202"/>
    </location>
</feature>
<reference evidence="23" key="3">
    <citation type="submission" date="2025-08" db="UniProtKB">
        <authorList>
            <consortium name="RefSeq"/>
        </authorList>
    </citation>
    <scope>IDENTIFICATION</scope>
    <source>
        <strain evidence="23">17A/GY</strain>
        <tissue evidence="23">Liver</tissue>
    </source>
</reference>
<evidence type="ECO:0000256" key="10">
    <source>
        <dbReference type="ARBA" id="ARBA00022801"/>
    </source>
</evidence>
<dbReference type="InterPro" id="IPR047139">
    <property type="entry name" value="ANKZ1/VMS1"/>
</dbReference>
<dbReference type="SUPFAM" id="SSF48403">
    <property type="entry name" value="Ankyrin repeat"/>
    <property type="match status" value="1"/>
</dbReference>
<dbReference type="FunFam" id="1.25.40.20:FF:000180">
    <property type="entry name" value="Ankyrin repeat and zinc finger domain containing 1"/>
    <property type="match status" value="1"/>
</dbReference>
<keyword evidence="7" id="KW-0677">Repeat</keyword>
<organism evidence="22 23">
    <name type="scientific">Cricetulus griseus</name>
    <name type="common">Chinese hamster</name>
    <name type="synonym">Cricetulus barabensis griseus</name>
    <dbReference type="NCBI Taxonomy" id="10029"/>
    <lineage>
        <taxon>Eukaryota</taxon>
        <taxon>Metazoa</taxon>
        <taxon>Chordata</taxon>
        <taxon>Craniata</taxon>
        <taxon>Vertebrata</taxon>
        <taxon>Euteleostomi</taxon>
        <taxon>Mammalia</taxon>
        <taxon>Eutheria</taxon>
        <taxon>Euarchontoglires</taxon>
        <taxon>Glires</taxon>
        <taxon>Rodentia</taxon>
        <taxon>Myomorpha</taxon>
        <taxon>Muroidea</taxon>
        <taxon>Cricetidae</taxon>
        <taxon>Cricetinae</taxon>
        <taxon>Cricetulus</taxon>
    </lineage>
</organism>
<evidence type="ECO:0000256" key="1">
    <source>
        <dbReference type="ARBA" id="ARBA00004496"/>
    </source>
</evidence>
<evidence type="ECO:0000256" key="20">
    <source>
        <dbReference type="SAM" id="MobiDB-lite"/>
    </source>
</evidence>
<comment type="subcellular location">
    <subcellularLocation>
        <location evidence="1">Cytoplasm</location>
    </subcellularLocation>
</comment>
<keyword evidence="12 18" id="KW-0040">ANK repeat</keyword>
<dbReference type="RefSeq" id="XP_035296933.1">
    <property type="nucleotide sequence ID" value="XM_035441042.1"/>
</dbReference>
<evidence type="ECO:0000256" key="13">
    <source>
        <dbReference type="ARBA" id="ARBA00023054"/>
    </source>
</evidence>
<evidence type="ECO:0000256" key="4">
    <source>
        <dbReference type="ARBA" id="ARBA00022553"/>
    </source>
</evidence>
<keyword evidence="4" id="KW-0597">Phosphoprotein</keyword>
<evidence type="ECO:0000256" key="6">
    <source>
        <dbReference type="ARBA" id="ARBA00022723"/>
    </source>
</evidence>
<comment type="function">
    <text evidence="14">Endonuclease that cleaves polypeptidyl-tRNAs downstream of the ribosome-associated quality control (RQC) pathway to release incompletely synthesized polypeptides for degradation. The RQC pathway disassembles aberrantly stalled translation complexes to recycle or degrade the constituent parts. ANKZF1 acts downstream disassembly of stalled ribosomes and specifically cleaves off the terminal 3'-CCA nucleotides universal to all tRNAs from polypeptidyl-tRNAs, releasing (1) ubiquitinated polypeptides from 60S ribosomal subunit for degradation and (2) cleaved tRNAs. ANKZF1-cleaved tRNAs are then repaired and recycled by ELAC1 and TRNT1. Also plays a role in the cellular response to hydrogen peroxide and in the maintenance of mitochondrial integrity under conditions of cellular stress.</text>
</comment>
<dbReference type="Pfam" id="PF18826">
    <property type="entry name" value="bVLRF1"/>
    <property type="match status" value="1"/>
</dbReference>
<evidence type="ECO:0000256" key="12">
    <source>
        <dbReference type="ARBA" id="ARBA00023043"/>
    </source>
</evidence>
<keyword evidence="13" id="KW-0175">Coiled coil</keyword>
<gene>
    <name evidence="23" type="primary">Ankzf1</name>
</gene>
<evidence type="ECO:0000256" key="3">
    <source>
        <dbReference type="ARBA" id="ARBA00022490"/>
    </source>
</evidence>
<dbReference type="SMART" id="SM00248">
    <property type="entry name" value="ANK"/>
    <property type="match status" value="2"/>
</dbReference>
<evidence type="ECO:0000313" key="22">
    <source>
        <dbReference type="Proteomes" id="UP001108280"/>
    </source>
</evidence>
<feature type="compositionally biased region" description="Basic and acidic residues" evidence="20">
    <location>
        <begin position="158"/>
        <end position="180"/>
    </location>
</feature>
<accession>A0A9J7GQ53</accession>
<dbReference type="GO" id="GO:0008270">
    <property type="term" value="F:zinc ion binding"/>
    <property type="evidence" value="ECO:0007669"/>
    <property type="project" value="UniProtKB-KW"/>
</dbReference>
<evidence type="ECO:0000256" key="8">
    <source>
        <dbReference type="ARBA" id="ARBA00022759"/>
    </source>
</evidence>
<dbReference type="InterPro" id="IPR041540">
    <property type="entry name" value="VATC"/>
</dbReference>
<evidence type="ECO:0000313" key="23">
    <source>
        <dbReference type="RefSeq" id="XP_035296933.1"/>
    </source>
</evidence>
<dbReference type="PROSITE" id="PS50297">
    <property type="entry name" value="ANK_REP_REGION"/>
    <property type="match status" value="1"/>
</dbReference>
<evidence type="ECO:0000259" key="21">
    <source>
        <dbReference type="PROSITE" id="PS52044"/>
    </source>
</evidence>
<keyword evidence="10 19" id="KW-0378">Hydrolase</keyword>
<evidence type="ECO:0000256" key="15">
    <source>
        <dbReference type="ARBA" id="ARBA00063963"/>
    </source>
</evidence>
<dbReference type="PANTHER" id="PTHR16036">
    <property type="entry name" value="ANKYRIN REPEAT AND ZINC FINGER DOMAIN-CONTAINING PROTEIN 1"/>
    <property type="match status" value="1"/>
</dbReference>
<dbReference type="InterPro" id="IPR002110">
    <property type="entry name" value="Ankyrin_rpt"/>
</dbReference>
<keyword evidence="8 19" id="KW-0255">Endonuclease</keyword>
<feature type="compositionally biased region" description="Polar residues" evidence="20">
    <location>
        <begin position="238"/>
        <end position="251"/>
    </location>
</feature>